<keyword evidence="4" id="KW-1185">Reference proteome</keyword>
<dbReference type="PROSITE" id="PS51375">
    <property type="entry name" value="PPR"/>
    <property type="match status" value="7"/>
</dbReference>
<accession>A0A7I8I9Y7</accession>
<feature type="repeat" description="PPR" evidence="2">
    <location>
        <begin position="271"/>
        <end position="305"/>
    </location>
</feature>
<dbReference type="EMBL" id="CACRZD030000001">
    <property type="protein sequence ID" value="CAA6654338.1"/>
    <property type="molecule type" value="Genomic_DNA"/>
</dbReference>
<keyword evidence="1" id="KW-0677">Repeat</keyword>
<dbReference type="InterPro" id="IPR002885">
    <property type="entry name" value="PPR_rpt"/>
</dbReference>
<dbReference type="InterPro" id="IPR011990">
    <property type="entry name" value="TPR-like_helical_dom_sf"/>
</dbReference>
<dbReference type="Proteomes" id="UP001189122">
    <property type="component" value="Unassembled WGS sequence"/>
</dbReference>
<feature type="repeat" description="PPR" evidence="2">
    <location>
        <begin position="177"/>
        <end position="211"/>
    </location>
</feature>
<dbReference type="AlphaFoldDB" id="A0A7I8I9Y7"/>
<feature type="repeat" description="PPR" evidence="2">
    <location>
        <begin position="395"/>
        <end position="429"/>
    </location>
</feature>
<feature type="repeat" description="PPR" evidence="2">
    <location>
        <begin position="430"/>
        <end position="464"/>
    </location>
</feature>
<gene>
    <name evidence="3" type="ORF">SI7747_01000928</name>
</gene>
<feature type="repeat" description="PPR" evidence="2">
    <location>
        <begin position="465"/>
        <end position="499"/>
    </location>
</feature>
<proteinExistence type="predicted"/>
<feature type="repeat" description="PPR" evidence="2">
    <location>
        <begin position="306"/>
        <end position="340"/>
    </location>
</feature>
<reference evidence="3 4" key="1">
    <citation type="submission" date="2019-12" db="EMBL/GenBank/DDBJ databases">
        <authorList>
            <person name="Scholz U."/>
            <person name="Mascher M."/>
            <person name="Fiebig A."/>
        </authorList>
    </citation>
    <scope>NUCLEOTIDE SEQUENCE</scope>
</reference>
<feature type="repeat" description="PPR" evidence="2">
    <location>
        <begin position="212"/>
        <end position="246"/>
    </location>
</feature>
<dbReference type="PANTHER" id="PTHR47942">
    <property type="entry name" value="TETRATRICOPEPTIDE REPEAT (TPR)-LIKE SUPERFAMILY PROTEIN-RELATED"/>
    <property type="match status" value="1"/>
</dbReference>
<dbReference type="Pfam" id="PF01535">
    <property type="entry name" value="PPR"/>
    <property type="match status" value="1"/>
</dbReference>
<evidence type="ECO:0000256" key="2">
    <source>
        <dbReference type="PROSITE-ProRule" id="PRU00708"/>
    </source>
</evidence>
<name>A0A7I8I9Y7_SPIIN</name>
<dbReference type="Gene3D" id="1.25.40.10">
    <property type="entry name" value="Tetratricopeptide repeat domain"/>
    <property type="match status" value="3"/>
</dbReference>
<evidence type="ECO:0000256" key="1">
    <source>
        <dbReference type="ARBA" id="ARBA00022737"/>
    </source>
</evidence>
<dbReference type="Pfam" id="PF13041">
    <property type="entry name" value="PPR_2"/>
    <property type="match status" value="4"/>
</dbReference>
<evidence type="ECO:0000313" key="4">
    <source>
        <dbReference type="Proteomes" id="UP001189122"/>
    </source>
</evidence>
<dbReference type="NCBIfam" id="TIGR00756">
    <property type="entry name" value="PPR"/>
    <property type="match status" value="7"/>
</dbReference>
<dbReference type="EMBL" id="LR743588">
    <property type="protein sequence ID" value="CAA2614548.1"/>
    <property type="molecule type" value="Genomic_DNA"/>
</dbReference>
<protein>
    <submittedName>
        <fullName evidence="3">Uncharacterized protein</fullName>
    </submittedName>
</protein>
<dbReference type="PANTHER" id="PTHR47942:SF16">
    <property type="entry name" value="PENTATRICOPEPTIDE REPEAT DOMAIN CONTAINING PROTEIN-RELATED"/>
    <property type="match status" value="1"/>
</dbReference>
<evidence type="ECO:0000313" key="3">
    <source>
        <dbReference type="EMBL" id="CAA2614548.1"/>
    </source>
</evidence>
<dbReference type="InterPro" id="IPR051222">
    <property type="entry name" value="PPR/CCM1_RNA-binding"/>
</dbReference>
<organism evidence="3">
    <name type="scientific">Spirodela intermedia</name>
    <name type="common">Intermediate duckweed</name>
    <dbReference type="NCBI Taxonomy" id="51605"/>
    <lineage>
        <taxon>Eukaryota</taxon>
        <taxon>Viridiplantae</taxon>
        <taxon>Streptophyta</taxon>
        <taxon>Embryophyta</taxon>
        <taxon>Tracheophyta</taxon>
        <taxon>Spermatophyta</taxon>
        <taxon>Magnoliopsida</taxon>
        <taxon>Liliopsida</taxon>
        <taxon>Araceae</taxon>
        <taxon>Lemnoideae</taxon>
        <taxon>Spirodela</taxon>
    </lineage>
</organism>
<sequence>MASPALHPRSRLPGVAPVALQRSLALRFLSWAQPQPFFRLSLRAQCVALHLLTSLRLFGPAQTLAQSVITTTTTTSSSSQDSKADPRLSIFQVLKDTQPLCSKPGSSAVFDLLIKSYSSLRMVSDAVAALNLTKSVGLAPGILAYNSIIDAMFRCKTNSLDIQAFYEEMTKSKVSLNVYSYNILIRGFCSYGAFDRGLGFLHEMERVGCLPNVVTFNTLVDAHCKSKRADEAFALLTSMLQKGVQPNLVTYNAILHGLLVDEMIGRGLNPNEVTYNTLVNGYCNEGDVHRALVVHSEMVKNGIAPDVVTYTSLISAMCRDGNLARAMEFVKQMEERGLRPNEVTYTTLIDGFSRRVLGRFSLGHEEMIDNGFVHLLVHEALMIVQEMEEKCLMADVVTYSTMVAAYLRHGELEKALSMTTEMIGKGISPDKVTYSSLIRGFCEERRLAEAHELFDKMLSLNISPDEYTYTTLIDAYCKEGDIEKPLFYTTRCSKKGSFLMLLPTVFL</sequence>